<evidence type="ECO:0000256" key="2">
    <source>
        <dbReference type="ARBA" id="ARBA00008017"/>
    </source>
</evidence>
<reference evidence="10 11" key="1">
    <citation type="submission" date="2015-10" db="EMBL/GenBank/DDBJ databases">
        <title>Complete genome sequence of hyperthermophilic archaeon Pyrodictium delaneyi Su06.</title>
        <authorList>
            <person name="Jung J.-H."/>
            <person name="Lin J."/>
            <person name="Holden J.F."/>
            <person name="Park C.-S."/>
        </authorList>
    </citation>
    <scope>NUCLEOTIDE SEQUENCE [LARGE SCALE GENOMIC DNA]</scope>
    <source>
        <strain evidence="10 11">Su06</strain>
    </source>
</reference>
<evidence type="ECO:0000259" key="9">
    <source>
        <dbReference type="Pfam" id="PF21082"/>
    </source>
</evidence>
<dbReference type="Gene3D" id="2.30.30.60">
    <property type="match status" value="1"/>
</dbReference>
<dbReference type="PANTHER" id="PTHR30221:SF20">
    <property type="entry name" value="SMALL-CONDUCTANCE MECHANOSENSITIVE CHANNEL"/>
    <property type="match status" value="1"/>
</dbReference>
<dbReference type="Gene3D" id="3.30.70.100">
    <property type="match status" value="1"/>
</dbReference>
<feature type="transmembrane region" description="Helical" evidence="7">
    <location>
        <begin position="82"/>
        <end position="101"/>
    </location>
</feature>
<dbReference type="STRING" id="1273541.Pyrde_0837"/>
<dbReference type="Gene3D" id="1.10.287.1260">
    <property type="match status" value="1"/>
</dbReference>
<dbReference type="GO" id="GO:0008381">
    <property type="term" value="F:mechanosensitive monoatomic ion channel activity"/>
    <property type="evidence" value="ECO:0007669"/>
    <property type="project" value="InterPro"/>
</dbReference>
<evidence type="ECO:0000256" key="4">
    <source>
        <dbReference type="ARBA" id="ARBA00022692"/>
    </source>
</evidence>
<evidence type="ECO:0000256" key="6">
    <source>
        <dbReference type="ARBA" id="ARBA00023136"/>
    </source>
</evidence>
<dbReference type="SUPFAM" id="SSF50182">
    <property type="entry name" value="Sm-like ribonucleoproteins"/>
    <property type="match status" value="1"/>
</dbReference>
<feature type="transmembrane region" description="Helical" evidence="7">
    <location>
        <begin position="37"/>
        <end position="62"/>
    </location>
</feature>
<dbReference type="InterPro" id="IPR011014">
    <property type="entry name" value="MscS_channel_TM-2"/>
</dbReference>
<accession>A0A0P0N2P8</accession>
<dbReference type="RefSeq" id="WP_231656798.1">
    <property type="nucleotide sequence ID" value="NZ_CP013011.1"/>
</dbReference>
<evidence type="ECO:0000259" key="8">
    <source>
        <dbReference type="Pfam" id="PF00924"/>
    </source>
</evidence>
<evidence type="ECO:0000256" key="3">
    <source>
        <dbReference type="ARBA" id="ARBA00022475"/>
    </source>
</evidence>
<evidence type="ECO:0000256" key="7">
    <source>
        <dbReference type="SAM" id="Phobius"/>
    </source>
</evidence>
<dbReference type="InterPro" id="IPR010920">
    <property type="entry name" value="LSM_dom_sf"/>
</dbReference>
<dbReference type="EMBL" id="CP013011">
    <property type="protein sequence ID" value="ALL00887.1"/>
    <property type="molecule type" value="Genomic_DNA"/>
</dbReference>
<evidence type="ECO:0000313" key="11">
    <source>
        <dbReference type="Proteomes" id="UP000058613"/>
    </source>
</evidence>
<evidence type="ECO:0000313" key="10">
    <source>
        <dbReference type="EMBL" id="ALL00887.1"/>
    </source>
</evidence>
<feature type="transmembrane region" description="Helical" evidence="7">
    <location>
        <begin position="107"/>
        <end position="136"/>
    </location>
</feature>
<proteinExistence type="inferred from homology"/>
<dbReference type="AlphaFoldDB" id="A0A0P0N2P8"/>
<dbReference type="Pfam" id="PF21082">
    <property type="entry name" value="MS_channel_3rd"/>
    <property type="match status" value="1"/>
</dbReference>
<dbReference type="Pfam" id="PF00924">
    <property type="entry name" value="MS_channel_2nd"/>
    <property type="match status" value="1"/>
</dbReference>
<evidence type="ECO:0000256" key="1">
    <source>
        <dbReference type="ARBA" id="ARBA00004651"/>
    </source>
</evidence>
<feature type="domain" description="Mechanosensitive ion channel MscS C-terminal" evidence="9">
    <location>
        <begin position="198"/>
        <end position="280"/>
    </location>
</feature>
<name>A0A0P0N2P8_9CREN</name>
<comment type="similarity">
    <text evidence="2">Belongs to the MscS (TC 1.A.23) family.</text>
</comment>
<dbReference type="InterPro" id="IPR006685">
    <property type="entry name" value="MscS_channel_2nd"/>
</dbReference>
<evidence type="ECO:0000256" key="5">
    <source>
        <dbReference type="ARBA" id="ARBA00022989"/>
    </source>
</evidence>
<dbReference type="InterPro" id="IPR011066">
    <property type="entry name" value="MscS_channel_C_sf"/>
</dbReference>
<dbReference type="Proteomes" id="UP000058613">
    <property type="component" value="Chromosome"/>
</dbReference>
<dbReference type="SUPFAM" id="SSF82861">
    <property type="entry name" value="Mechanosensitive channel protein MscS (YggB), transmembrane region"/>
    <property type="match status" value="1"/>
</dbReference>
<feature type="domain" description="Mechanosensitive ion channel MscS" evidence="8">
    <location>
        <begin position="124"/>
        <end position="190"/>
    </location>
</feature>
<keyword evidence="6 7" id="KW-0472">Membrane</keyword>
<dbReference type="KEGG" id="pdl:Pyrde_0837"/>
<keyword evidence="5 7" id="KW-1133">Transmembrane helix</keyword>
<keyword evidence="3" id="KW-1003">Cell membrane</keyword>
<dbReference type="GO" id="GO:0005886">
    <property type="term" value="C:plasma membrane"/>
    <property type="evidence" value="ECO:0007669"/>
    <property type="project" value="UniProtKB-SubCell"/>
</dbReference>
<comment type="subcellular location">
    <subcellularLocation>
        <location evidence="1">Cell membrane</location>
        <topology evidence="1">Multi-pass membrane protein</topology>
    </subcellularLocation>
</comment>
<gene>
    <name evidence="10" type="ORF">Pyrde_0837</name>
</gene>
<dbReference type="InterPro" id="IPR045275">
    <property type="entry name" value="MscS_archaea/bacteria_type"/>
</dbReference>
<dbReference type="SUPFAM" id="SSF82689">
    <property type="entry name" value="Mechanosensitive channel protein MscS (YggB), C-terminal domain"/>
    <property type="match status" value="1"/>
</dbReference>
<dbReference type="GeneID" id="26099177"/>
<organism evidence="10 11">
    <name type="scientific">Pyrodictium delaneyi</name>
    <dbReference type="NCBI Taxonomy" id="1273541"/>
    <lineage>
        <taxon>Archaea</taxon>
        <taxon>Thermoproteota</taxon>
        <taxon>Thermoprotei</taxon>
        <taxon>Desulfurococcales</taxon>
        <taxon>Pyrodictiaceae</taxon>
        <taxon>Pyrodictium</taxon>
    </lineage>
</organism>
<sequence length="320" mass="34759">MSTASVEDEASREGSGWRVVGAVAESLTQLLETVGVYLYKGAVFTAVLLVGVALSMLVRRMVRRTLELSQLPTSVVDVASKLSYYALVALAGVIALGVAGFDVTGFAFAGSLIGVALGFASQTVASNFFSGLFLYFDKPLKPGDIVELPEMGIMGRVEDITMFSTRITTLDGLRLRVPNETVFRSTIKNLYSHPARRIEYRVGISYRSSIEEARRVILGILEKHPLVLAEPPPRVFVEELGDSAVVLRVMFWVPSLKWLEVKWELLGRIKEELDRAGVEIPFPQRVVWLKLEQGAGEAEEAVPGAAVGLEEALAGTTGGS</sequence>
<protein>
    <submittedName>
        <fullName evidence="10">Mechnosensitive channel protein MscS</fullName>
    </submittedName>
</protein>
<dbReference type="PANTHER" id="PTHR30221">
    <property type="entry name" value="SMALL-CONDUCTANCE MECHANOSENSITIVE CHANNEL"/>
    <property type="match status" value="1"/>
</dbReference>
<dbReference type="InterPro" id="IPR023408">
    <property type="entry name" value="MscS_beta-dom_sf"/>
</dbReference>
<dbReference type="InterPro" id="IPR049278">
    <property type="entry name" value="MS_channel_C"/>
</dbReference>
<keyword evidence="4 7" id="KW-0812">Transmembrane</keyword>